<dbReference type="Proteomes" id="UP000236745">
    <property type="component" value="Unassembled WGS sequence"/>
</dbReference>
<evidence type="ECO:0000313" key="1">
    <source>
        <dbReference type="EMBL" id="SEG89403.1"/>
    </source>
</evidence>
<evidence type="ECO:0000313" key="2">
    <source>
        <dbReference type="Proteomes" id="UP000236745"/>
    </source>
</evidence>
<proteinExistence type="predicted"/>
<accession>A0A1H6DXG6</accession>
<gene>
    <name evidence="1" type="ORF">SAMN05444390_11213</name>
</gene>
<protein>
    <submittedName>
        <fullName evidence="1">Uncharacterized protein</fullName>
    </submittedName>
</protein>
<organism evidence="1 2">
    <name type="scientific">Marinobacterium lutimaris</name>
    <dbReference type="NCBI Taxonomy" id="568106"/>
    <lineage>
        <taxon>Bacteria</taxon>
        <taxon>Pseudomonadati</taxon>
        <taxon>Pseudomonadota</taxon>
        <taxon>Gammaproteobacteria</taxon>
        <taxon>Oceanospirillales</taxon>
        <taxon>Oceanospirillaceae</taxon>
        <taxon>Marinobacterium</taxon>
    </lineage>
</organism>
<name>A0A1H6DXG6_9GAMM</name>
<dbReference type="EMBL" id="FNVQ01000012">
    <property type="protein sequence ID" value="SEG89403.1"/>
    <property type="molecule type" value="Genomic_DNA"/>
</dbReference>
<keyword evidence="2" id="KW-1185">Reference proteome</keyword>
<dbReference type="AlphaFoldDB" id="A0A1H6DXG6"/>
<reference evidence="1 2" key="1">
    <citation type="submission" date="2016-10" db="EMBL/GenBank/DDBJ databases">
        <authorList>
            <person name="de Groot N.N."/>
        </authorList>
    </citation>
    <scope>NUCLEOTIDE SEQUENCE [LARGE SCALE GENOMIC DNA]</scope>
    <source>
        <strain evidence="1 2">DSM 22012</strain>
    </source>
</reference>
<sequence length="103" mass="11684">MAGPLENIDPILVELLDEGISSIAALRLLVFVRHPRRFSEIEEFIGTERTVVNRMVSRCPGLLKKIQLPQDEWNRERGKPPVAIVATDRANRLLKNLLLCTPD</sequence>